<organism evidence="1 2">
    <name type="scientific">Chelonia mydas</name>
    <name type="common">Green sea-turtle</name>
    <name type="synonym">Chelonia agassizi</name>
    <dbReference type="NCBI Taxonomy" id="8469"/>
    <lineage>
        <taxon>Eukaryota</taxon>
        <taxon>Metazoa</taxon>
        <taxon>Chordata</taxon>
        <taxon>Craniata</taxon>
        <taxon>Vertebrata</taxon>
        <taxon>Euteleostomi</taxon>
        <taxon>Archelosauria</taxon>
        <taxon>Testudinata</taxon>
        <taxon>Testudines</taxon>
        <taxon>Cryptodira</taxon>
        <taxon>Durocryptodira</taxon>
        <taxon>Americhelydia</taxon>
        <taxon>Chelonioidea</taxon>
        <taxon>Cheloniidae</taxon>
        <taxon>Chelonia</taxon>
    </lineage>
</organism>
<keyword evidence="2" id="KW-1185">Reference proteome</keyword>
<sequence length="149" mass="16554">MGCVSKVAYRCSRQCWMAIGTGFHKILLENGICLQDEFLRAALVLCRGAVCSSKKLLHKWRTNVCTFQGVLLRKRDLDLQWLPGTGGAQDLHCFGTSNQETAAVGNHWNQEQGKWIQVEDTRIGGIDQVDKGANQNQGPIVLSSVLWNP</sequence>
<dbReference type="Proteomes" id="UP000031443">
    <property type="component" value="Unassembled WGS sequence"/>
</dbReference>
<gene>
    <name evidence="1" type="ORF">UY3_02086</name>
</gene>
<reference evidence="2" key="1">
    <citation type="journal article" date="2013" name="Nat. Genet.">
        <title>The draft genomes of soft-shell turtle and green sea turtle yield insights into the development and evolution of the turtle-specific body plan.</title>
        <authorList>
            <person name="Wang Z."/>
            <person name="Pascual-Anaya J."/>
            <person name="Zadissa A."/>
            <person name="Li W."/>
            <person name="Niimura Y."/>
            <person name="Huang Z."/>
            <person name="Li C."/>
            <person name="White S."/>
            <person name="Xiong Z."/>
            <person name="Fang D."/>
            <person name="Wang B."/>
            <person name="Ming Y."/>
            <person name="Chen Y."/>
            <person name="Zheng Y."/>
            <person name="Kuraku S."/>
            <person name="Pignatelli M."/>
            <person name="Herrero J."/>
            <person name="Beal K."/>
            <person name="Nozawa M."/>
            <person name="Li Q."/>
            <person name="Wang J."/>
            <person name="Zhang H."/>
            <person name="Yu L."/>
            <person name="Shigenobu S."/>
            <person name="Wang J."/>
            <person name="Liu J."/>
            <person name="Flicek P."/>
            <person name="Searle S."/>
            <person name="Wang J."/>
            <person name="Kuratani S."/>
            <person name="Yin Y."/>
            <person name="Aken B."/>
            <person name="Zhang G."/>
            <person name="Irie N."/>
        </authorList>
    </citation>
    <scope>NUCLEOTIDE SEQUENCE [LARGE SCALE GENOMIC DNA]</scope>
</reference>
<dbReference type="EMBL" id="KB505291">
    <property type="protein sequence ID" value="EMP40671.1"/>
    <property type="molecule type" value="Genomic_DNA"/>
</dbReference>
<dbReference type="AlphaFoldDB" id="M7BS00"/>
<name>M7BS00_CHEMY</name>
<evidence type="ECO:0000313" key="1">
    <source>
        <dbReference type="EMBL" id="EMP40671.1"/>
    </source>
</evidence>
<protein>
    <submittedName>
        <fullName evidence="1">Uncharacterized protein</fullName>
    </submittedName>
</protein>
<accession>M7BS00</accession>
<proteinExistence type="predicted"/>
<evidence type="ECO:0000313" key="2">
    <source>
        <dbReference type="Proteomes" id="UP000031443"/>
    </source>
</evidence>